<name>A0A565BYB9_9BRAS</name>
<evidence type="ECO:0000313" key="2">
    <source>
        <dbReference type="Proteomes" id="UP000489600"/>
    </source>
</evidence>
<gene>
    <name evidence="1" type="ORF">ANE_LOCUS16836</name>
</gene>
<evidence type="ECO:0000313" key="1">
    <source>
        <dbReference type="EMBL" id="VVB06392.1"/>
    </source>
</evidence>
<keyword evidence="2" id="KW-1185">Reference proteome</keyword>
<comment type="caution">
    <text evidence="1">The sequence shown here is derived from an EMBL/GenBank/DDBJ whole genome shotgun (WGS) entry which is preliminary data.</text>
</comment>
<organism evidence="1 2">
    <name type="scientific">Arabis nemorensis</name>
    <dbReference type="NCBI Taxonomy" id="586526"/>
    <lineage>
        <taxon>Eukaryota</taxon>
        <taxon>Viridiplantae</taxon>
        <taxon>Streptophyta</taxon>
        <taxon>Embryophyta</taxon>
        <taxon>Tracheophyta</taxon>
        <taxon>Spermatophyta</taxon>
        <taxon>Magnoliopsida</taxon>
        <taxon>eudicotyledons</taxon>
        <taxon>Gunneridae</taxon>
        <taxon>Pentapetalae</taxon>
        <taxon>rosids</taxon>
        <taxon>malvids</taxon>
        <taxon>Brassicales</taxon>
        <taxon>Brassicaceae</taxon>
        <taxon>Arabideae</taxon>
        <taxon>Arabis</taxon>
    </lineage>
</organism>
<proteinExistence type="predicted"/>
<protein>
    <submittedName>
        <fullName evidence="1">Uncharacterized protein</fullName>
    </submittedName>
</protein>
<accession>A0A565BYB9</accession>
<dbReference type="AlphaFoldDB" id="A0A565BYB9"/>
<reference evidence="1" key="1">
    <citation type="submission" date="2019-07" db="EMBL/GenBank/DDBJ databases">
        <authorList>
            <person name="Dittberner H."/>
        </authorList>
    </citation>
    <scope>NUCLEOTIDE SEQUENCE [LARGE SCALE GENOMIC DNA]</scope>
</reference>
<dbReference type="Proteomes" id="UP000489600">
    <property type="component" value="Unassembled WGS sequence"/>
</dbReference>
<sequence>MKPATIVNITGQHEKRKPSSRDFIHFINLRRKWRNRTTPAPERVVCSMDQLTGGGQSEAESKSDGE</sequence>
<dbReference type="EMBL" id="CABITT030000005">
    <property type="protein sequence ID" value="VVB06392.1"/>
    <property type="molecule type" value="Genomic_DNA"/>
</dbReference>